<gene>
    <name evidence="1" type="ORF">RSSSTS7063_03423</name>
</gene>
<dbReference type="EMBL" id="CABHNW010000081">
    <property type="protein sequence ID" value="VUX38874.1"/>
    <property type="molecule type" value="Genomic_DNA"/>
</dbReference>
<dbReference type="Proteomes" id="UP000408482">
    <property type="component" value="Unassembled WGS sequence"/>
</dbReference>
<dbReference type="AlphaFoldDB" id="A0A564W1N0"/>
<proteinExistence type="predicted"/>
<accession>A0A564W1N0</accession>
<name>A0A564W1N0_9FIRM</name>
<protein>
    <submittedName>
        <fullName evidence="1">Uncharacterized protein</fullName>
    </submittedName>
</protein>
<organism evidence="1 2">
    <name type="scientific">Blautia luti</name>
    <dbReference type="NCBI Taxonomy" id="89014"/>
    <lineage>
        <taxon>Bacteria</taxon>
        <taxon>Bacillati</taxon>
        <taxon>Bacillota</taxon>
        <taxon>Clostridia</taxon>
        <taxon>Lachnospirales</taxon>
        <taxon>Lachnospiraceae</taxon>
        <taxon>Blautia</taxon>
    </lineage>
</organism>
<evidence type="ECO:0000313" key="2">
    <source>
        <dbReference type="Proteomes" id="UP000408482"/>
    </source>
</evidence>
<evidence type="ECO:0000313" key="1">
    <source>
        <dbReference type="EMBL" id="VUX38874.1"/>
    </source>
</evidence>
<sequence length="245" mass="28788">METNPEGTAQTYIFLVDNQDIALNIVMSGYQALCLVQEDDGYYFSADSFIEEMRAIQFTGSCQSAYHYVTACTVKWMNDKLQTFFKDAGLDGKTGWQLFKEKEYLGKLDNQKEVEKLLEQYILRFERDPKEEPELSRFHLFDAKGNVKGVRDMEIVDYLVENVQFFVVGITPYYYEHGVFLEDHDGVRMKYRIQKLIYRDQVQSGVIKRIYNLLITQPKVHREAYELNSGLILKMDIMIRLRVKC</sequence>
<keyword evidence="2" id="KW-1185">Reference proteome</keyword>
<reference evidence="1 2" key="1">
    <citation type="submission" date="2019-07" db="EMBL/GenBank/DDBJ databases">
        <authorList>
            <person name="Hibberd C M."/>
            <person name="Gehrig L. J."/>
            <person name="Chang H.-W."/>
            <person name="Venkatesh S."/>
        </authorList>
    </citation>
    <scope>NUCLEOTIDE SEQUENCE [LARGE SCALE GENOMIC DNA]</scope>
    <source>
        <strain evidence="1">Blautia_luti_SSTS_Bg7063</strain>
    </source>
</reference>